<feature type="region of interest" description="Disordered" evidence="5">
    <location>
        <begin position="914"/>
        <end position="936"/>
    </location>
</feature>
<dbReference type="GeneTree" id="ENSGT00390000000096"/>
<evidence type="ECO:0000259" key="6">
    <source>
        <dbReference type="Pfam" id="PF12234"/>
    </source>
</evidence>
<dbReference type="PANTHER" id="PTHR13950">
    <property type="entry name" value="RABCONNECTIN-RELATED"/>
    <property type="match status" value="1"/>
</dbReference>
<dbReference type="GO" id="GO:0007035">
    <property type="term" value="P:vacuolar acidification"/>
    <property type="evidence" value="ECO:0007669"/>
    <property type="project" value="TreeGrafter"/>
</dbReference>
<dbReference type="Pfam" id="PF00400">
    <property type="entry name" value="WD40"/>
    <property type="match status" value="2"/>
</dbReference>
<evidence type="ECO:0000256" key="1">
    <source>
        <dbReference type="ARBA" id="ARBA00022553"/>
    </source>
</evidence>
<dbReference type="PANTHER" id="PTHR13950:SF13">
    <property type="entry name" value="DMX-LIKE PROTEIN 2"/>
    <property type="match status" value="1"/>
</dbReference>
<organism evidence="7 8">
    <name type="scientific">Cyprinus carpio carpio</name>
    <dbReference type="NCBI Taxonomy" id="630221"/>
    <lineage>
        <taxon>Eukaryota</taxon>
        <taxon>Metazoa</taxon>
        <taxon>Chordata</taxon>
        <taxon>Craniata</taxon>
        <taxon>Vertebrata</taxon>
        <taxon>Euteleostomi</taxon>
        <taxon>Actinopterygii</taxon>
        <taxon>Neopterygii</taxon>
        <taxon>Teleostei</taxon>
        <taxon>Ostariophysi</taxon>
        <taxon>Cypriniformes</taxon>
        <taxon>Cyprinidae</taxon>
        <taxon>Cyprininae</taxon>
        <taxon>Cyprinus</taxon>
    </lineage>
</organism>
<feature type="compositionally biased region" description="Acidic residues" evidence="5">
    <location>
        <begin position="2425"/>
        <end position="2442"/>
    </location>
</feature>
<feature type="compositionally biased region" description="Basic and acidic residues" evidence="5">
    <location>
        <begin position="439"/>
        <end position="449"/>
    </location>
</feature>
<dbReference type="FunFam" id="2.130.10.10:FF:000254">
    <property type="entry name" value="dmX-like protein 2 isoform X2"/>
    <property type="match status" value="1"/>
</dbReference>
<reference evidence="7" key="2">
    <citation type="submission" date="2025-09" db="UniProtKB">
        <authorList>
            <consortium name="Ensembl"/>
        </authorList>
    </citation>
    <scope>IDENTIFICATION</scope>
</reference>
<accession>A0A9J7YKL3</accession>
<keyword evidence="2 4" id="KW-0853">WD repeat</keyword>
<feature type="region of interest" description="Disordered" evidence="5">
    <location>
        <begin position="439"/>
        <end position="470"/>
    </location>
</feature>
<dbReference type="PROSITE" id="PS50082">
    <property type="entry name" value="WD_REPEATS_2"/>
    <property type="match status" value="2"/>
</dbReference>
<dbReference type="GO" id="GO:0043291">
    <property type="term" value="C:RAVE complex"/>
    <property type="evidence" value="ECO:0007669"/>
    <property type="project" value="TreeGrafter"/>
</dbReference>
<dbReference type="InterPro" id="IPR015943">
    <property type="entry name" value="WD40/YVTN_repeat-like_dom_sf"/>
</dbReference>
<feature type="region of interest" description="Disordered" evidence="5">
    <location>
        <begin position="1947"/>
        <end position="1983"/>
    </location>
</feature>
<dbReference type="InterPro" id="IPR036322">
    <property type="entry name" value="WD40_repeat_dom_sf"/>
</dbReference>
<dbReference type="SUPFAM" id="SSF50978">
    <property type="entry name" value="WD40 repeat-like"/>
    <property type="match status" value="2"/>
</dbReference>
<protein>
    <submittedName>
        <fullName evidence="7">Dmx-like 2</fullName>
    </submittedName>
</protein>
<feature type="compositionally biased region" description="Polar residues" evidence="5">
    <location>
        <begin position="914"/>
        <end position="932"/>
    </location>
</feature>
<feature type="compositionally biased region" description="Low complexity" evidence="5">
    <location>
        <begin position="461"/>
        <end position="470"/>
    </location>
</feature>
<evidence type="ECO:0000313" key="8">
    <source>
        <dbReference type="Proteomes" id="UP001108240"/>
    </source>
</evidence>
<feature type="domain" description="RAVE complex protein Rav1 C-terminal" evidence="6">
    <location>
        <begin position="1468"/>
        <end position="1874"/>
    </location>
</feature>
<sequence length="2987" mass="331303">MHLHQVLTGAVNPGDCCYSVGSVHDIPFTAYGSGCDIVILASDFECVQIIPGAQNGNIQVGCVECSQQLGRIAASYGNTVCIFEPIASNPNKRYKQLNYQWQKTGQFFLNAITYNLAWDPQGNRILAATECLQLWAPPTSDTLIEEEDSQLNDDTAHEIILNDWKCVWQCRTAAAVQITQWSPDGEYFATAGKDDCLLKVWYPTTGWKSAVVMPDVTDKKIPAVHFSFVYLAHPRMVTGFSWRKTSKYMPKGSVCNVLLTSCADGICRLWSETLLPEDSLLGGQISENSTSFSSSLPNIAQKDKIQHALESIHHLKHLRRGRRRSSALVAHTELLPSQLGSHETHRHISHHANALCHFHISASINPNTDIPAALAGSGLFSEDISGGFMVHWLNNKDLSFTTSMDLFMQLLRKLSEQHLEQPTEDFEQEGTAKFDFDLDEMSDKGSSEHEEADQEGSTKASSPGSSSSVPLPSVLLDRKLDALILEWNKSPDMLFTIHPLDGSFLVWHVKYLDEFIPGIFRQVQVSFSSRIPVAFPTGDANSLSKNIMMYTCTFMDQEYCNALEDKRSERRVPQSASASAGLSAFGHSLTAVIGPAVMMVSKHIDGSLNQWAVTFAEKSAFSNVLTVSHKFRYCGHRFHLNDLACHTVLPLLLTSSHHNALLTPPSGSGSIDGDQNGGVALQPTRPMRGVPCKQLRNAATRTFHDPNAIYSELILWRVDHIGPLSCTGGVSELARINSLHTSAFSNVAWLPTLVPSSVLGSYCNSASACFVASDGKNLRLYQAVVDARKLLDELSDPETSKLVGEVFNIVSQQSTARPGCIIELDVITNQCGSNTQLLHVFQEDFILGYKPHEDIPDFSSTSYQPPPFSEKFYLVVIEKDANQNSVLQMWHLHLRSVQACVGAYDNQLTVPLSQNYGDSSPDTTPAHSQLPRSSSSANLQSASKLILSSKLVYSQRLDLPPGVELISATPSAGHLSSSSIYPVCLAPYLIVTTCSDGRVRFWHCRVDMELSAPHPEETRSYRWEQWSLLKEEEDIDSSVCVAGRPVAVSCSYTGRLAVSFKQMSPENEGGMPQDFSMLVSIYECESTGGSEWVLEQTIHLDDFSKPVKTLDPCVSVDSNLVVYSKSDLFVTKDSPNIKHFVHLDWLSKEDGSHILTVGVGSNILMYGRISGVVTEQTGVKDGMAVTLPLGGSIKQGIRSRWVLLRSVNLVSSVDGTPSLPVSLSWVRDGILVVGMDCEMQVFAQWRQDEKPGDSDNNIISSPEGIGGRIVSVSNEGRARSKSVFEGSAGIDDAFRPPAVIQDGGLFEAAHSLSPTLPQYHPTQLLELMDLGRVRRAKAILAHLVKCIAGEVAVVRDVEAGEGGARRHLSRTISVTGSTAKDIIVAGRDGGRDYTEINSIPPLPLYALLSADQDTSYKMGEEAGKGADRETQKQPEDQYSDLFQVQTVTTDDFVSFAAEKPEKKSRVINLSQYGPTYFGPEHAQVLSSHLMHSSLPGLTRLEQMFLVALADTVATTSAEVAGPTDKQYTGGDALDECGLRYLLAMRLHTCLLTSLPPLYRMQLLHQGVSTCHFAWAFHSEAEEEMLNMIPAMQRGDPQWSELRAVGAGWWVRNINTLRRMVEKVAKAAFQRHSDPLDAALFYLAMKKKAVLWGLFRSQHDEKMTQFFSHNFSEDRWRKAALKNAFSLLGKQRFEQSAAFFLLAGSLKDAIEVCLEKMEDIQLAMIVARLHEADYESSSTCQGILYEKVLGCNRDGSGFSCTKLHPDPFLRSIAYWIMKDYTRALDTLLEQIYKEDDQNPDVLVKSCNPVVFSFYNYLRAHPLIIRRHFAKPEASGVAVGITSERNCADEINLIERKLFFTTANAHFKVGCPLLALEVLSKIPKVTKKASSLSKGSSVANVSAPQPQENGGKASDFAWGTESSAGLDWSQPMVKMEDEGLQLDWGYDKEEDEDEEGGLTMKKPEVEDEDAKKPSKSAAVQREDSKGESEVDVIAEQLKFRACLKILMTELRTLATGYEVDGGKLRFQLYNWLEKEIEAMHYICNYKVYKGKIEIASYDHFKMIAKSLMLITGAYERHQMERRRLQAKQLHAERRKSWLRENQALLRVFLSYCSLHGAKGGGVTSVRMELLFLLQESQQEMTVKQLQSPLPLPTTLPLLSASIAPTKTVIANPVLHLRNHIHDILYTIVQMEAPPHPDVLDDRVNALHTLAASLSACIYQSLCDSHSYSSQSETNQFTGMVYQGLLLSDRRRLRTESIEEHATPTSAPAQWPGVSSLISLLACAQGDDQIRLNVMLCEAVVAVYLSLLIHGLGTHSGNELFRLAAHPLNNRMWAAVFGGGAKLIVRPKRPPEITPAPPAEDVDRQRRRFNMRMLVPGRPVKETPATPPPIPVERPTYKEKFIPPELSMWDYFVAKPFLPLSDSGALYDSDESGGSDNEDDDDDAFLSDTQMTEHSDPNSYSWSLIRLVMVKLALHNVKTFLPLTGLDFTELPVTSPLANAMLKTLENWEQILLEKMNKFDSPPPNYINTFPTDLSAGGGPAILRHKAMLEPDNTPFKCHRLSFPARRLWHFLVKQEVLQETLIRYIFTKKRKQSEVEADMGYPGGKAKIIHKESDIIMAFAINKANTNELVLASTHDVQEVDVSSLLAAQPYTWIGEDFDKESRSSDDVDYRSSHTNIAQASASPFAPQQMAASSSMPWLGSGQTSMGASVIMKRNLNNVKRMTSHPIYQYYMTGAQDGSVRMFEWNRPQQLICFRQAGNARVTRLYFNSQGNKCGVADGEGFLSLWQVNQTSSNPKPYLSWQCHSKSCSDFAFITSSSLIATAGQSNDGRNVCLWDTLISPSNSMIHAFQCHENGATVLQYAPKQQLIITGGRKGFVCIFDIRQRQLLHTFQAHDSTIKAMAMDSTEDFFVTGSAEGNMKVWKLAGHGLMHSFSTEHAKQSIFRNIGAGVMKIETCPGNRIFTCGADGTLKMRVLPDRCNIPASIFQIL</sequence>
<dbReference type="InterPro" id="IPR001680">
    <property type="entry name" value="WD40_rpt"/>
</dbReference>
<evidence type="ECO:0000256" key="5">
    <source>
        <dbReference type="SAM" id="MobiDB-lite"/>
    </source>
</evidence>
<feature type="compositionally biased region" description="Polar residues" evidence="5">
    <location>
        <begin position="1891"/>
        <end position="1906"/>
    </location>
</feature>
<reference evidence="7" key="1">
    <citation type="submission" date="2025-08" db="UniProtKB">
        <authorList>
            <consortium name="Ensembl"/>
        </authorList>
    </citation>
    <scope>IDENTIFICATION</scope>
</reference>
<feature type="compositionally biased region" description="Basic and acidic residues" evidence="5">
    <location>
        <begin position="1959"/>
        <end position="1970"/>
    </location>
</feature>
<feature type="region of interest" description="Disordered" evidence="5">
    <location>
        <begin position="2423"/>
        <end position="2454"/>
    </location>
</feature>
<dbReference type="InterPro" id="IPR052208">
    <property type="entry name" value="DmX-like/RAVE_component"/>
</dbReference>
<feature type="repeat" description="WD" evidence="4">
    <location>
        <begin position="2847"/>
        <end position="2888"/>
    </location>
</feature>
<feature type="repeat" description="WD" evidence="4">
    <location>
        <begin position="2889"/>
        <end position="2930"/>
    </location>
</feature>
<keyword evidence="1" id="KW-0597">Phosphoprotein</keyword>
<evidence type="ECO:0000313" key="7">
    <source>
        <dbReference type="Ensembl" id="ENSCCRP00000120899.1"/>
    </source>
</evidence>
<dbReference type="Gene3D" id="2.130.10.10">
    <property type="entry name" value="YVTN repeat-like/Quinoprotein amine dehydrogenase"/>
    <property type="match status" value="3"/>
</dbReference>
<dbReference type="InterPro" id="IPR022033">
    <property type="entry name" value="Rav1p_C"/>
</dbReference>
<proteinExistence type="predicted"/>
<keyword evidence="3" id="KW-0677">Repeat</keyword>
<evidence type="ECO:0000256" key="3">
    <source>
        <dbReference type="ARBA" id="ARBA00022737"/>
    </source>
</evidence>
<name>A0A9J7YKL3_CYPCA</name>
<dbReference type="SMART" id="SM00320">
    <property type="entry name" value="WD40"/>
    <property type="match status" value="11"/>
</dbReference>
<dbReference type="Ensembl" id="ENSCCRT00000129611.1">
    <property type="protein sequence ID" value="ENSCCRP00000120899.1"/>
    <property type="gene ID" value="ENSCCRG00000017867.2"/>
</dbReference>
<dbReference type="Proteomes" id="UP001108240">
    <property type="component" value="Unplaced"/>
</dbReference>
<evidence type="ECO:0000256" key="4">
    <source>
        <dbReference type="PROSITE-ProRule" id="PRU00221"/>
    </source>
</evidence>
<dbReference type="Pfam" id="PF12234">
    <property type="entry name" value="Rav1p_C"/>
    <property type="match status" value="1"/>
</dbReference>
<dbReference type="FunFam" id="2.130.10.10:FF:000150">
    <property type="entry name" value="Dmx-like 2, isoform CRA_c"/>
    <property type="match status" value="1"/>
</dbReference>
<dbReference type="PROSITE" id="PS50294">
    <property type="entry name" value="WD_REPEATS_REGION"/>
    <property type="match status" value="1"/>
</dbReference>
<feature type="region of interest" description="Disordered" evidence="5">
    <location>
        <begin position="1891"/>
        <end position="1914"/>
    </location>
</feature>
<keyword evidence="8" id="KW-1185">Reference proteome</keyword>
<evidence type="ECO:0000256" key="2">
    <source>
        <dbReference type="ARBA" id="ARBA00022574"/>
    </source>
</evidence>